<protein>
    <submittedName>
        <fullName evidence="2">Helix-turn-helix transcriptional regulator</fullName>
    </submittedName>
</protein>
<dbReference type="InterPro" id="IPR000073">
    <property type="entry name" value="AB_hydrolase_1"/>
</dbReference>
<keyword evidence="3" id="KW-1185">Reference proteome</keyword>
<dbReference type="Gene3D" id="3.40.50.1820">
    <property type="entry name" value="alpha/beta hydrolase"/>
    <property type="match status" value="1"/>
</dbReference>
<dbReference type="InterPro" id="IPR016032">
    <property type="entry name" value="Sig_transdc_resp-reg_C-effctor"/>
</dbReference>
<dbReference type="CDD" id="cd06170">
    <property type="entry name" value="LuxR_C_like"/>
    <property type="match status" value="1"/>
</dbReference>
<dbReference type="EMBL" id="BMYJ01000001">
    <property type="protein sequence ID" value="GHC44445.1"/>
    <property type="molecule type" value="Genomic_DNA"/>
</dbReference>
<organism evidence="2 3">
    <name type="scientific">Neogemmobacter tilapiae</name>
    <dbReference type="NCBI Taxonomy" id="875041"/>
    <lineage>
        <taxon>Bacteria</taxon>
        <taxon>Pseudomonadati</taxon>
        <taxon>Pseudomonadota</taxon>
        <taxon>Alphaproteobacteria</taxon>
        <taxon>Rhodobacterales</taxon>
        <taxon>Paracoccaceae</taxon>
        <taxon>Neogemmobacter</taxon>
    </lineage>
</organism>
<dbReference type="Gene3D" id="1.10.10.10">
    <property type="entry name" value="Winged helix-like DNA-binding domain superfamily/Winged helix DNA-binding domain"/>
    <property type="match status" value="1"/>
</dbReference>
<feature type="domain" description="HTH luxR-type" evidence="1">
    <location>
        <begin position="203"/>
        <end position="268"/>
    </location>
</feature>
<gene>
    <name evidence="2" type="ORF">GCM10007315_02050</name>
</gene>
<comment type="caution">
    <text evidence="2">The sequence shown here is derived from an EMBL/GenBank/DDBJ whole genome shotgun (WGS) entry which is preliminary data.</text>
</comment>
<dbReference type="Proteomes" id="UP000638981">
    <property type="component" value="Unassembled WGS sequence"/>
</dbReference>
<dbReference type="Pfam" id="PF12697">
    <property type="entry name" value="Abhydrolase_6"/>
    <property type="match status" value="1"/>
</dbReference>
<dbReference type="InterPro" id="IPR000792">
    <property type="entry name" value="Tscrpt_reg_LuxR_C"/>
</dbReference>
<dbReference type="InterPro" id="IPR036388">
    <property type="entry name" value="WH-like_DNA-bd_sf"/>
</dbReference>
<sequence>MTEIDRKRNTAQLAHGEHRAEIVDRLYEVALDPIRLEDLLEVWEGRTAGLRVGPLETAITLEDPEIEAHVSRATVFLDRMEASRGDGSYRSVLEDIPRFAAFLADGGAKVAACNRAAGVAFAIEAGSPMTALPFTPEDIVLLRREMRRVAGGKAEKVVTLRLRSVVTDNPVIMRISAVDSADERHLALALSTELVWPEGFSQTVAEAFGLTAAEVEVVQAITLGQPLKDIADARGRSVETVRTQMRSILAKTETHSQSELVRVVLALMDVALLPAAALPVTEKAGLEERPFRHLTTPQGRRLEWIEFGDPTGTPVLYMHLDYGLIRWPATAERAALARGLRVIVPVRAGYGSSSPMPKGADQSASGAADYAAVLDHLGIRQAAVICLGADLRYAMILANTRPGLISGILGCAAQLPLRTAAQYERMDKWQRFILANARYAPKILPFLVQAGFSLARRLGKESFFTQVNGGSPADMETFARPEVRAAMLSGSDICMTAKFSAHAAFALECIGSERDWSDVVRACSVPVVLLQGDQDPQTPKATIQELMQDFPHLTVEFLPDCGQLLFFKEWPAALDRLATILPR</sequence>
<dbReference type="InterPro" id="IPR029058">
    <property type="entry name" value="AB_hydrolase_fold"/>
</dbReference>
<dbReference type="GO" id="GO:0003677">
    <property type="term" value="F:DNA binding"/>
    <property type="evidence" value="ECO:0007669"/>
    <property type="project" value="InterPro"/>
</dbReference>
<name>A0A918TG02_9RHOB</name>
<dbReference type="GO" id="GO:0006355">
    <property type="term" value="P:regulation of DNA-templated transcription"/>
    <property type="evidence" value="ECO:0007669"/>
    <property type="project" value="InterPro"/>
</dbReference>
<evidence type="ECO:0000313" key="3">
    <source>
        <dbReference type="Proteomes" id="UP000638981"/>
    </source>
</evidence>
<dbReference type="Pfam" id="PF00196">
    <property type="entry name" value="GerE"/>
    <property type="match status" value="1"/>
</dbReference>
<evidence type="ECO:0000313" key="2">
    <source>
        <dbReference type="EMBL" id="GHC44445.1"/>
    </source>
</evidence>
<reference evidence="2" key="2">
    <citation type="submission" date="2020-09" db="EMBL/GenBank/DDBJ databases">
        <authorList>
            <person name="Sun Q."/>
            <person name="Kim S."/>
        </authorList>
    </citation>
    <scope>NUCLEOTIDE SEQUENCE</scope>
    <source>
        <strain evidence="2">KCTC 23310</strain>
    </source>
</reference>
<reference evidence="2" key="1">
    <citation type="journal article" date="2014" name="Int. J. Syst. Evol. Microbiol.">
        <title>Complete genome sequence of Corynebacterium casei LMG S-19264T (=DSM 44701T), isolated from a smear-ripened cheese.</title>
        <authorList>
            <consortium name="US DOE Joint Genome Institute (JGI-PGF)"/>
            <person name="Walter F."/>
            <person name="Albersmeier A."/>
            <person name="Kalinowski J."/>
            <person name="Ruckert C."/>
        </authorList>
    </citation>
    <scope>NUCLEOTIDE SEQUENCE</scope>
    <source>
        <strain evidence="2">KCTC 23310</strain>
    </source>
</reference>
<dbReference type="RefSeq" id="WP_189409587.1">
    <property type="nucleotide sequence ID" value="NZ_BMYJ01000001.1"/>
</dbReference>
<proteinExistence type="predicted"/>
<dbReference type="AlphaFoldDB" id="A0A918TG02"/>
<dbReference type="SUPFAM" id="SSF46894">
    <property type="entry name" value="C-terminal effector domain of the bipartite response regulators"/>
    <property type="match status" value="1"/>
</dbReference>
<dbReference type="PROSITE" id="PS50043">
    <property type="entry name" value="HTH_LUXR_2"/>
    <property type="match status" value="1"/>
</dbReference>
<accession>A0A918TG02</accession>
<dbReference type="SUPFAM" id="SSF53474">
    <property type="entry name" value="alpha/beta-Hydrolases"/>
    <property type="match status" value="1"/>
</dbReference>
<dbReference type="SMART" id="SM00421">
    <property type="entry name" value="HTH_LUXR"/>
    <property type="match status" value="1"/>
</dbReference>
<evidence type="ECO:0000259" key="1">
    <source>
        <dbReference type="PROSITE" id="PS50043"/>
    </source>
</evidence>